<comment type="caution">
    <text evidence="1">The sequence shown here is derived from an EMBL/GenBank/DDBJ whole genome shotgun (WGS) entry which is preliminary data.</text>
</comment>
<dbReference type="EMBL" id="JASMQC010000003">
    <property type="protein sequence ID" value="KAK1946444.1"/>
    <property type="molecule type" value="Genomic_DNA"/>
</dbReference>
<proteinExistence type="predicted"/>
<name>A0AAD9GXJ8_9STRA</name>
<reference evidence="1" key="1">
    <citation type="submission" date="2023-08" db="EMBL/GenBank/DDBJ databases">
        <title>Reference Genome Resource for the Citrus Pathogen Phytophthora citrophthora.</title>
        <authorList>
            <person name="Moller H."/>
            <person name="Coetzee B."/>
            <person name="Rose L.J."/>
            <person name="Van Niekerk J.M."/>
        </authorList>
    </citation>
    <scope>NUCLEOTIDE SEQUENCE</scope>
    <source>
        <strain evidence="1">STE-U-9442</strain>
    </source>
</reference>
<dbReference type="Proteomes" id="UP001259832">
    <property type="component" value="Unassembled WGS sequence"/>
</dbReference>
<organism evidence="1 2">
    <name type="scientific">Phytophthora citrophthora</name>
    <dbReference type="NCBI Taxonomy" id="4793"/>
    <lineage>
        <taxon>Eukaryota</taxon>
        <taxon>Sar</taxon>
        <taxon>Stramenopiles</taxon>
        <taxon>Oomycota</taxon>
        <taxon>Peronosporomycetes</taxon>
        <taxon>Peronosporales</taxon>
        <taxon>Peronosporaceae</taxon>
        <taxon>Phytophthora</taxon>
    </lineage>
</organism>
<accession>A0AAD9GXJ8</accession>
<gene>
    <name evidence="1" type="ORF">P3T76_001997</name>
</gene>
<sequence length="168" mass="18797">MLSMTTQDSSNLVVLCRSIEDVCESLVRRSHVPRSSVEDPLDAHACSISVLSPSTAERVRCQLLSNICRSGDSIQNSVHTSRVEPWIPDGRSSQLTEQRHRWRLLGDQCKGDGEYRAGCKIIIREERQALFFGSLDTDEANEEDVTGANRQVCLAKKRQVRSTAKQVP</sequence>
<dbReference type="AlphaFoldDB" id="A0AAD9GXJ8"/>
<protein>
    <submittedName>
        <fullName evidence="1">Uncharacterized protein</fullName>
    </submittedName>
</protein>
<evidence type="ECO:0000313" key="1">
    <source>
        <dbReference type="EMBL" id="KAK1946444.1"/>
    </source>
</evidence>
<keyword evidence="2" id="KW-1185">Reference proteome</keyword>
<evidence type="ECO:0000313" key="2">
    <source>
        <dbReference type="Proteomes" id="UP001259832"/>
    </source>
</evidence>